<keyword evidence="4" id="KW-1003">Cell membrane</keyword>
<dbReference type="InterPro" id="IPR010559">
    <property type="entry name" value="Sig_transdc_His_kin_internal"/>
</dbReference>
<dbReference type="Pfam" id="PF02518">
    <property type="entry name" value="HATPase_c"/>
    <property type="match status" value="1"/>
</dbReference>
<dbReference type="Pfam" id="PF06580">
    <property type="entry name" value="His_kinase"/>
    <property type="match status" value="1"/>
</dbReference>
<keyword evidence="11 12" id="KW-0472">Membrane</keyword>
<dbReference type="PANTHER" id="PTHR34220">
    <property type="entry name" value="SENSOR HISTIDINE KINASE YPDA"/>
    <property type="match status" value="1"/>
</dbReference>
<dbReference type="Gene3D" id="3.30.565.10">
    <property type="entry name" value="Histidine kinase-like ATPase, C-terminal domain"/>
    <property type="match status" value="1"/>
</dbReference>
<protein>
    <recommendedName>
        <fullName evidence="3">histidine kinase</fullName>
        <ecNumber evidence="3">2.7.13.3</ecNumber>
    </recommendedName>
</protein>
<evidence type="ECO:0000256" key="3">
    <source>
        <dbReference type="ARBA" id="ARBA00012438"/>
    </source>
</evidence>
<evidence type="ECO:0000256" key="6">
    <source>
        <dbReference type="ARBA" id="ARBA00022679"/>
    </source>
</evidence>
<evidence type="ECO:0000259" key="13">
    <source>
        <dbReference type="PROSITE" id="PS50885"/>
    </source>
</evidence>
<keyword evidence="7 12" id="KW-0812">Transmembrane</keyword>
<dbReference type="Pfam" id="PF00672">
    <property type="entry name" value="HAMP"/>
    <property type="match status" value="1"/>
</dbReference>
<gene>
    <name evidence="14" type="ORF">OMP40_35790</name>
</gene>
<dbReference type="GO" id="GO:0005886">
    <property type="term" value="C:plasma membrane"/>
    <property type="evidence" value="ECO:0007669"/>
    <property type="project" value="UniProtKB-SubCell"/>
</dbReference>
<name>A0A9X4KZ93_9BACL</name>
<keyword evidence="8 14" id="KW-0418">Kinase</keyword>
<dbReference type="InterPro" id="IPR033479">
    <property type="entry name" value="dCache_1"/>
</dbReference>
<dbReference type="AlphaFoldDB" id="A0A9X4KZ93"/>
<dbReference type="InterPro" id="IPR036890">
    <property type="entry name" value="HATPase_C_sf"/>
</dbReference>
<dbReference type="PROSITE" id="PS50885">
    <property type="entry name" value="HAMP"/>
    <property type="match status" value="1"/>
</dbReference>
<proteinExistence type="predicted"/>
<dbReference type="RefSeq" id="WP_277538666.1">
    <property type="nucleotide sequence ID" value="NZ_JAPDIA010000009.1"/>
</dbReference>
<feature type="transmembrane region" description="Helical" evidence="12">
    <location>
        <begin position="17"/>
        <end position="37"/>
    </location>
</feature>
<evidence type="ECO:0000313" key="14">
    <source>
        <dbReference type="EMBL" id="MDG0814054.1"/>
    </source>
</evidence>
<evidence type="ECO:0000313" key="15">
    <source>
        <dbReference type="Proteomes" id="UP001153404"/>
    </source>
</evidence>
<dbReference type="InterPro" id="IPR003660">
    <property type="entry name" value="HAMP_dom"/>
</dbReference>
<evidence type="ECO:0000256" key="7">
    <source>
        <dbReference type="ARBA" id="ARBA00022692"/>
    </source>
</evidence>
<dbReference type="GO" id="GO:0000155">
    <property type="term" value="F:phosphorelay sensor kinase activity"/>
    <property type="evidence" value="ECO:0007669"/>
    <property type="project" value="InterPro"/>
</dbReference>
<evidence type="ECO:0000256" key="12">
    <source>
        <dbReference type="SAM" id="Phobius"/>
    </source>
</evidence>
<dbReference type="Gene3D" id="6.10.340.10">
    <property type="match status" value="1"/>
</dbReference>
<keyword evidence="10" id="KW-0902">Two-component regulatory system</keyword>
<dbReference type="InterPro" id="IPR003594">
    <property type="entry name" value="HATPase_dom"/>
</dbReference>
<evidence type="ECO:0000256" key="9">
    <source>
        <dbReference type="ARBA" id="ARBA00022989"/>
    </source>
</evidence>
<dbReference type="InterPro" id="IPR004358">
    <property type="entry name" value="Sig_transdc_His_kin-like_C"/>
</dbReference>
<dbReference type="SUPFAM" id="SSF158472">
    <property type="entry name" value="HAMP domain-like"/>
    <property type="match status" value="1"/>
</dbReference>
<dbReference type="PRINTS" id="PR00344">
    <property type="entry name" value="BCTRLSENSOR"/>
</dbReference>
<evidence type="ECO:0000256" key="8">
    <source>
        <dbReference type="ARBA" id="ARBA00022777"/>
    </source>
</evidence>
<evidence type="ECO:0000256" key="5">
    <source>
        <dbReference type="ARBA" id="ARBA00022553"/>
    </source>
</evidence>
<comment type="subcellular location">
    <subcellularLocation>
        <location evidence="2">Cell membrane</location>
        <topology evidence="2">Multi-pass membrane protein</topology>
    </subcellularLocation>
</comment>
<evidence type="ECO:0000256" key="1">
    <source>
        <dbReference type="ARBA" id="ARBA00000085"/>
    </source>
</evidence>
<keyword evidence="15" id="KW-1185">Reference proteome</keyword>
<dbReference type="PANTHER" id="PTHR34220:SF7">
    <property type="entry name" value="SENSOR HISTIDINE KINASE YPDA"/>
    <property type="match status" value="1"/>
</dbReference>
<dbReference type="SMART" id="SM00304">
    <property type="entry name" value="HAMP"/>
    <property type="match status" value="1"/>
</dbReference>
<organism evidence="14 15">
    <name type="scientific">Cohnella rhizosphaerae</name>
    <dbReference type="NCBI Taxonomy" id="1457232"/>
    <lineage>
        <taxon>Bacteria</taxon>
        <taxon>Bacillati</taxon>
        <taxon>Bacillota</taxon>
        <taxon>Bacilli</taxon>
        <taxon>Bacillales</taxon>
        <taxon>Paenibacillaceae</taxon>
        <taxon>Cohnella</taxon>
    </lineage>
</organism>
<keyword evidence="9 12" id="KW-1133">Transmembrane helix</keyword>
<accession>A0A9X4KZ93</accession>
<reference evidence="14" key="1">
    <citation type="submission" date="2022-10" db="EMBL/GenBank/DDBJ databases">
        <title>Comparative genomic analysis of Cohnella hashimotonis sp. nov., isolated from the International Space Station.</title>
        <authorList>
            <person name="Simpson A."/>
            <person name="Venkateswaran K."/>
        </authorList>
    </citation>
    <scope>NUCLEOTIDE SEQUENCE</scope>
    <source>
        <strain evidence="14">DSM 28161</strain>
    </source>
</reference>
<sequence>MEEQVKHRVTLTIHQRLLMLIVCFICFPVLVIGWSWYRSSTETIEQSAIEANQRIIEQTNDYLDLYVTNLANSTYPFLNNALIQTLLASPSLTPYAYFQLSEKVEDDLFAQMVYGRSDIVGISLITSSGRQMHDFSEADQLLDMKEIRIRNAGYMTRIGEMDDFQVLGTGKVGTTPVFTVVRKLYSNTTYRYEGLLIVDLNLRQIEHISRNVSLGSFNVWIADSNGSVIYDSDPALTDTSLPQEFMDRIQGERRNTSFRLRQSGEEKIVLYAFSGSTDWIIVADISLHDLIGNMIRMRNLSLVAAAILLLVAIAAVAGFSFSFTRPLTKLRRLMAKVEAGDFTVPKPGRRLKHDEIGSVFRSFYRMVGELNRLVLEVHSARLKERELAIKHKESALQAMQARINPHFLYNSLEIINSEAIVSDNREISRMTTALAHLFRYNLGNSRQHVPLQEELAHIRSYLSIQQARFPKLQVDVAIGEADAARVQALRLTLQPIVENVFMHGYKNKKPLYIGIEGTAEDDAYCVTVADRGVGMTPDRLASLRRLLETADADAGDSGAIYETAAGGDLRKRVHAEAGFREEDALEEDARDGERSSAGIGLLNVHQRLRLYYGAPFGVSIRSSSPGEGTAFVVRLPYETGLTLREVEKTDVSDDDRRG</sequence>
<comment type="caution">
    <text evidence="14">The sequence shown here is derived from an EMBL/GenBank/DDBJ whole genome shotgun (WGS) entry which is preliminary data.</text>
</comment>
<dbReference type="Gene3D" id="3.30.450.20">
    <property type="entry name" value="PAS domain"/>
    <property type="match status" value="2"/>
</dbReference>
<feature type="transmembrane region" description="Helical" evidence="12">
    <location>
        <begin position="299"/>
        <end position="323"/>
    </location>
</feature>
<keyword evidence="6" id="KW-0808">Transferase</keyword>
<evidence type="ECO:0000256" key="11">
    <source>
        <dbReference type="ARBA" id="ARBA00023136"/>
    </source>
</evidence>
<dbReference type="EMBL" id="JAPDIA010000009">
    <property type="protein sequence ID" value="MDG0814054.1"/>
    <property type="molecule type" value="Genomic_DNA"/>
</dbReference>
<evidence type="ECO:0000256" key="2">
    <source>
        <dbReference type="ARBA" id="ARBA00004651"/>
    </source>
</evidence>
<evidence type="ECO:0000256" key="10">
    <source>
        <dbReference type="ARBA" id="ARBA00023012"/>
    </source>
</evidence>
<dbReference type="SUPFAM" id="SSF55874">
    <property type="entry name" value="ATPase domain of HSP90 chaperone/DNA topoisomerase II/histidine kinase"/>
    <property type="match status" value="1"/>
</dbReference>
<comment type="catalytic activity">
    <reaction evidence="1">
        <text>ATP + protein L-histidine = ADP + protein N-phospho-L-histidine.</text>
        <dbReference type="EC" id="2.7.13.3"/>
    </reaction>
</comment>
<dbReference type="Pfam" id="PF02743">
    <property type="entry name" value="dCache_1"/>
    <property type="match status" value="1"/>
</dbReference>
<dbReference type="InterPro" id="IPR050640">
    <property type="entry name" value="Bact_2-comp_sensor_kinase"/>
</dbReference>
<dbReference type="Proteomes" id="UP001153404">
    <property type="component" value="Unassembled WGS sequence"/>
</dbReference>
<feature type="domain" description="HAMP" evidence="13">
    <location>
        <begin position="321"/>
        <end position="375"/>
    </location>
</feature>
<evidence type="ECO:0000256" key="4">
    <source>
        <dbReference type="ARBA" id="ARBA00022475"/>
    </source>
</evidence>
<dbReference type="CDD" id="cd06225">
    <property type="entry name" value="HAMP"/>
    <property type="match status" value="1"/>
</dbReference>
<keyword evidence="5" id="KW-0597">Phosphoprotein</keyword>
<dbReference type="EC" id="2.7.13.3" evidence="3"/>